<dbReference type="SUPFAM" id="SSF53335">
    <property type="entry name" value="S-adenosyl-L-methionine-dependent methyltransferases"/>
    <property type="match status" value="1"/>
</dbReference>
<dbReference type="EMBL" id="FOMS01000002">
    <property type="protein sequence ID" value="SFD63584.1"/>
    <property type="molecule type" value="Genomic_DNA"/>
</dbReference>
<evidence type="ECO:0000256" key="1">
    <source>
        <dbReference type="ARBA" id="ARBA00022490"/>
    </source>
</evidence>
<comment type="subcellular location">
    <subcellularLocation>
        <location evidence="6">Cytoplasm</location>
    </subcellularLocation>
</comment>
<evidence type="ECO:0000256" key="2">
    <source>
        <dbReference type="ARBA" id="ARBA00022552"/>
    </source>
</evidence>
<dbReference type="GO" id="GO:0070043">
    <property type="term" value="F:rRNA (guanine-N7-)-methyltransferase activity"/>
    <property type="evidence" value="ECO:0007669"/>
    <property type="project" value="UniProtKB-UniRule"/>
</dbReference>
<gene>
    <name evidence="6" type="primary">rsmG</name>
    <name evidence="7" type="ORF">SAMN04515678_10245</name>
</gene>
<feature type="binding site" evidence="6">
    <location>
        <position position="139"/>
    </location>
    <ligand>
        <name>S-adenosyl-L-methionine</name>
        <dbReference type="ChEBI" id="CHEBI:59789"/>
    </ligand>
</feature>
<reference evidence="7 8" key="1">
    <citation type="submission" date="2016-10" db="EMBL/GenBank/DDBJ databases">
        <authorList>
            <person name="Varghese N."/>
            <person name="Submissions S."/>
        </authorList>
    </citation>
    <scope>NUCLEOTIDE SEQUENCE [LARGE SCALE GENOMIC DNA]</scope>
    <source>
        <strain evidence="8">YIM D21,KCTC 23444,ACCC 10710</strain>
    </source>
</reference>
<feature type="binding site" evidence="6">
    <location>
        <position position="76"/>
    </location>
    <ligand>
        <name>S-adenosyl-L-methionine</name>
        <dbReference type="ChEBI" id="CHEBI:59789"/>
    </ligand>
</feature>
<organism evidence="7 8">
    <name type="scientific">Roseivivax sediminis</name>
    <dbReference type="NCBI Taxonomy" id="936889"/>
    <lineage>
        <taxon>Bacteria</taxon>
        <taxon>Pseudomonadati</taxon>
        <taxon>Pseudomonadota</taxon>
        <taxon>Alphaproteobacteria</taxon>
        <taxon>Rhodobacterales</taxon>
        <taxon>Roseobacteraceae</taxon>
        <taxon>Roseivivax</taxon>
    </lineage>
</organism>
<dbReference type="RefSeq" id="WP_149754470.1">
    <property type="nucleotide sequence ID" value="NZ_FOMS01000002.1"/>
</dbReference>
<evidence type="ECO:0000313" key="7">
    <source>
        <dbReference type="EMBL" id="SFD63584.1"/>
    </source>
</evidence>
<comment type="catalytic activity">
    <reaction evidence="6">
        <text>guanosine(527) in 16S rRNA + S-adenosyl-L-methionine = N(7)-methylguanosine(527) in 16S rRNA + S-adenosyl-L-homocysteine</text>
        <dbReference type="Rhea" id="RHEA:42732"/>
        <dbReference type="Rhea" id="RHEA-COMP:10209"/>
        <dbReference type="Rhea" id="RHEA-COMP:10210"/>
        <dbReference type="ChEBI" id="CHEBI:57856"/>
        <dbReference type="ChEBI" id="CHEBI:59789"/>
        <dbReference type="ChEBI" id="CHEBI:74269"/>
        <dbReference type="ChEBI" id="CHEBI:74480"/>
        <dbReference type="EC" id="2.1.1.170"/>
    </reaction>
</comment>
<evidence type="ECO:0000256" key="6">
    <source>
        <dbReference type="HAMAP-Rule" id="MF_00074"/>
    </source>
</evidence>
<dbReference type="Pfam" id="PF02527">
    <property type="entry name" value="GidB"/>
    <property type="match status" value="1"/>
</dbReference>
<keyword evidence="5 6" id="KW-0949">S-adenosyl-L-methionine</keyword>
<dbReference type="InterPro" id="IPR029063">
    <property type="entry name" value="SAM-dependent_MTases_sf"/>
</dbReference>
<dbReference type="PANTHER" id="PTHR31760:SF0">
    <property type="entry name" value="S-ADENOSYL-L-METHIONINE-DEPENDENT METHYLTRANSFERASES SUPERFAMILY PROTEIN"/>
    <property type="match status" value="1"/>
</dbReference>
<dbReference type="EC" id="2.1.1.170" evidence="6"/>
<keyword evidence="3 6" id="KW-0489">Methyltransferase</keyword>
<keyword evidence="1 6" id="KW-0963">Cytoplasm</keyword>
<dbReference type="InterPro" id="IPR003682">
    <property type="entry name" value="rRNA_ssu_MeTfrase_G"/>
</dbReference>
<sequence length="206" mass="21992">MNEIRTGAGRPVVSRETSERLAIYAKLVRKWSPRINLVARSTLPVLESRHIADSAQLFALAPAAASWADLGTGAGFPGLVCAILAAEDRPATTFTLVESDQRKSAFLRTAIRETGLSVSVVTERAESLAPLASSVLSARALADLSTLLDLTERHLAPSGTALFPKGATWEKEVAEARARWSFSVTAHTSETHPDAVILQIGDVAHV</sequence>
<dbReference type="PIRSF" id="PIRSF003078">
    <property type="entry name" value="GidB"/>
    <property type="match status" value="1"/>
</dbReference>
<dbReference type="NCBIfam" id="TIGR00138">
    <property type="entry name" value="rsmG_gidB"/>
    <property type="match status" value="1"/>
</dbReference>
<keyword evidence="2 6" id="KW-0698">rRNA processing</keyword>
<evidence type="ECO:0000256" key="3">
    <source>
        <dbReference type="ARBA" id="ARBA00022603"/>
    </source>
</evidence>
<dbReference type="OrthoDB" id="9808773at2"/>
<comment type="caution">
    <text evidence="6">Lacks conserved residue(s) required for the propagation of feature annotation.</text>
</comment>
<keyword evidence="8" id="KW-1185">Reference proteome</keyword>
<proteinExistence type="inferred from homology"/>
<evidence type="ECO:0000256" key="4">
    <source>
        <dbReference type="ARBA" id="ARBA00022679"/>
    </source>
</evidence>
<name>A0A1I1TYK8_9RHOB</name>
<dbReference type="Gene3D" id="3.40.50.150">
    <property type="entry name" value="Vaccinia Virus protein VP39"/>
    <property type="match status" value="1"/>
</dbReference>
<protein>
    <recommendedName>
        <fullName evidence="6">Ribosomal RNA small subunit methyltransferase G</fullName>
        <ecNumber evidence="6">2.1.1.170</ecNumber>
    </recommendedName>
    <alternativeName>
        <fullName evidence="6">16S rRNA 7-methylguanosine methyltransferase</fullName>
        <shortName evidence="6">16S rRNA m7G methyltransferase</shortName>
    </alternativeName>
</protein>
<dbReference type="Proteomes" id="UP000325289">
    <property type="component" value="Unassembled WGS sequence"/>
</dbReference>
<accession>A0A1I1TYK8</accession>
<dbReference type="AlphaFoldDB" id="A0A1I1TYK8"/>
<comment type="similarity">
    <text evidence="6">Belongs to the methyltransferase superfamily. RNA methyltransferase RsmG family.</text>
</comment>
<keyword evidence="4 6" id="KW-0808">Transferase</keyword>
<dbReference type="HAMAP" id="MF_00074">
    <property type="entry name" value="16SrRNA_methyltr_G"/>
    <property type="match status" value="1"/>
</dbReference>
<feature type="binding site" evidence="6">
    <location>
        <position position="71"/>
    </location>
    <ligand>
        <name>S-adenosyl-L-methionine</name>
        <dbReference type="ChEBI" id="CHEBI:59789"/>
    </ligand>
</feature>
<evidence type="ECO:0000313" key="8">
    <source>
        <dbReference type="Proteomes" id="UP000325289"/>
    </source>
</evidence>
<dbReference type="GO" id="GO:0005829">
    <property type="term" value="C:cytosol"/>
    <property type="evidence" value="ECO:0007669"/>
    <property type="project" value="TreeGrafter"/>
</dbReference>
<dbReference type="PANTHER" id="PTHR31760">
    <property type="entry name" value="S-ADENOSYL-L-METHIONINE-DEPENDENT METHYLTRANSFERASES SUPERFAMILY PROTEIN"/>
    <property type="match status" value="1"/>
</dbReference>
<evidence type="ECO:0000256" key="5">
    <source>
        <dbReference type="ARBA" id="ARBA00022691"/>
    </source>
</evidence>
<comment type="function">
    <text evidence="6">Specifically methylates the N7 position of guanine in position 527 of 16S rRNA.</text>
</comment>
<feature type="binding site" evidence="6">
    <location>
        <begin position="125"/>
        <end position="126"/>
    </location>
    <ligand>
        <name>S-adenosyl-L-methionine</name>
        <dbReference type="ChEBI" id="CHEBI:59789"/>
    </ligand>
</feature>